<dbReference type="InterPro" id="IPR036388">
    <property type="entry name" value="WH-like_DNA-bd_sf"/>
</dbReference>
<dbReference type="Gene3D" id="1.10.10.10">
    <property type="entry name" value="Winged helix-like DNA-binding domain superfamily/Winged helix DNA-binding domain"/>
    <property type="match status" value="1"/>
</dbReference>
<reference evidence="2 3" key="1">
    <citation type="submission" date="2020-10" db="EMBL/GenBank/DDBJ databases">
        <title>Connecting structure to function with the recovery of over 1000 high-quality activated sludge metagenome-assembled genomes encoding full-length rRNA genes using long-read sequencing.</title>
        <authorList>
            <person name="Singleton C.M."/>
            <person name="Petriglieri F."/>
            <person name="Kristensen J.M."/>
            <person name="Kirkegaard R.H."/>
            <person name="Michaelsen T.Y."/>
            <person name="Andersen M.H."/>
            <person name="Karst S.M."/>
            <person name="Dueholm M.S."/>
            <person name="Nielsen P.H."/>
            <person name="Albertsen M."/>
        </authorList>
    </citation>
    <scope>NUCLEOTIDE SEQUENCE [LARGE SCALE GENOMIC DNA]</scope>
    <source>
        <strain evidence="2">Lyne_18-Q3-R50-59_MAXAC.006</strain>
    </source>
</reference>
<dbReference type="GO" id="GO:0006950">
    <property type="term" value="P:response to stress"/>
    <property type="evidence" value="ECO:0007669"/>
    <property type="project" value="TreeGrafter"/>
</dbReference>
<dbReference type="PROSITE" id="PS50995">
    <property type="entry name" value="HTH_MARR_2"/>
    <property type="match status" value="1"/>
</dbReference>
<comment type="caution">
    <text evidence="2">The sequence shown here is derived from an EMBL/GenBank/DDBJ whole genome shotgun (WGS) entry which is preliminary data.</text>
</comment>
<dbReference type="EMBL" id="JADJZA010000001">
    <property type="protein sequence ID" value="MBK9296284.1"/>
    <property type="molecule type" value="Genomic_DNA"/>
</dbReference>
<evidence type="ECO:0000259" key="1">
    <source>
        <dbReference type="PROSITE" id="PS50995"/>
    </source>
</evidence>
<dbReference type="SMART" id="SM00347">
    <property type="entry name" value="HTH_MARR"/>
    <property type="match status" value="1"/>
</dbReference>
<dbReference type="PANTHER" id="PTHR33164:SF43">
    <property type="entry name" value="HTH-TYPE TRANSCRIPTIONAL REPRESSOR YETL"/>
    <property type="match status" value="1"/>
</dbReference>
<dbReference type="Proteomes" id="UP000727993">
    <property type="component" value="Unassembled WGS sequence"/>
</dbReference>
<name>A0A936NCG8_9ACTN</name>
<dbReference type="Pfam" id="PF12802">
    <property type="entry name" value="MarR_2"/>
    <property type="match status" value="1"/>
</dbReference>
<accession>A0A936NCG8</accession>
<protein>
    <submittedName>
        <fullName evidence="2">MarR family transcriptional regulator</fullName>
    </submittedName>
</protein>
<dbReference type="InterPro" id="IPR039422">
    <property type="entry name" value="MarR/SlyA-like"/>
</dbReference>
<dbReference type="GO" id="GO:0003700">
    <property type="term" value="F:DNA-binding transcription factor activity"/>
    <property type="evidence" value="ECO:0007669"/>
    <property type="project" value="InterPro"/>
</dbReference>
<dbReference type="InterPro" id="IPR036390">
    <property type="entry name" value="WH_DNA-bd_sf"/>
</dbReference>
<proteinExistence type="predicted"/>
<evidence type="ECO:0000313" key="2">
    <source>
        <dbReference type="EMBL" id="MBK9296284.1"/>
    </source>
</evidence>
<feature type="domain" description="HTH marR-type" evidence="1">
    <location>
        <begin position="7"/>
        <end position="135"/>
    </location>
</feature>
<gene>
    <name evidence="2" type="ORF">IPN02_05345</name>
</gene>
<dbReference type="InterPro" id="IPR000835">
    <property type="entry name" value="HTH_MarR-typ"/>
</dbReference>
<evidence type="ECO:0000313" key="3">
    <source>
        <dbReference type="Proteomes" id="UP000727993"/>
    </source>
</evidence>
<organism evidence="2 3">
    <name type="scientific">Candidatus Neomicrothrix subdominans</name>
    <dbReference type="NCBI Taxonomy" id="2954438"/>
    <lineage>
        <taxon>Bacteria</taxon>
        <taxon>Bacillati</taxon>
        <taxon>Actinomycetota</taxon>
        <taxon>Acidimicrobiia</taxon>
        <taxon>Acidimicrobiales</taxon>
        <taxon>Microthrixaceae</taxon>
        <taxon>Candidatus Neomicrothrix</taxon>
    </lineage>
</organism>
<dbReference type="AlphaFoldDB" id="A0A936NCG8"/>
<dbReference type="PANTHER" id="PTHR33164">
    <property type="entry name" value="TRANSCRIPTIONAL REGULATOR, MARR FAMILY"/>
    <property type="match status" value="1"/>
</dbReference>
<dbReference type="SUPFAM" id="SSF46785">
    <property type="entry name" value="Winged helix' DNA-binding domain"/>
    <property type="match status" value="1"/>
</dbReference>
<sequence length="135" mass="15041">MNDRPLSNADYQVLASFRHALRVFARFSENAARSAGVTPAQHQLMLAIKGWPEGSPTIAALADRLQLKHNSTVELIQRAAAAGLVEGETNAEDRREHLTKLTERGDGILASLSLEHRDELRRFRAEMNDVLLELD</sequence>